<feature type="transmembrane region" description="Helical" evidence="6">
    <location>
        <begin position="282"/>
        <end position="304"/>
    </location>
</feature>
<feature type="transmembrane region" description="Helical" evidence="6">
    <location>
        <begin position="257"/>
        <end position="275"/>
    </location>
</feature>
<feature type="transmembrane region" description="Helical" evidence="6">
    <location>
        <begin position="871"/>
        <end position="894"/>
    </location>
</feature>
<reference evidence="8 9" key="1">
    <citation type="submission" date="2016-06" db="EMBL/GenBank/DDBJ databases">
        <title>Genome sequence of endosymbiont of Candidatus Endolucinida thiodiazotropha.</title>
        <authorList>
            <person name="Poehlein A."/>
            <person name="Koenig S."/>
            <person name="Heiden S.E."/>
            <person name="Thuermer A."/>
            <person name="Voget S."/>
            <person name="Daniel R."/>
            <person name="Markert S."/>
            <person name="Gros O."/>
            <person name="Schweder T."/>
        </authorList>
    </citation>
    <scope>NUCLEOTIDE SEQUENCE [LARGE SCALE GENOMIC DNA]</scope>
    <source>
        <strain evidence="8 9">COS</strain>
    </source>
</reference>
<feature type="transmembrane region" description="Helical" evidence="6">
    <location>
        <begin position="441"/>
        <end position="458"/>
    </location>
</feature>
<feature type="transmembrane region" description="Helical" evidence="6">
    <location>
        <begin position="310"/>
        <end position="328"/>
    </location>
</feature>
<feature type="transmembrane region" description="Helical" evidence="6">
    <location>
        <begin position="349"/>
        <end position="369"/>
    </location>
</feature>
<dbReference type="PANTHER" id="PTHR33406">
    <property type="entry name" value="MEMBRANE PROTEIN MJ1562-RELATED"/>
    <property type="match status" value="1"/>
</dbReference>
<organism evidence="8 9">
    <name type="scientific">Candidatus Thiodiazotropha endolucinida</name>
    <dbReference type="NCBI Taxonomy" id="1655433"/>
    <lineage>
        <taxon>Bacteria</taxon>
        <taxon>Pseudomonadati</taxon>
        <taxon>Pseudomonadota</taxon>
        <taxon>Gammaproteobacteria</taxon>
        <taxon>Chromatiales</taxon>
        <taxon>Sedimenticolaceae</taxon>
        <taxon>Candidatus Thiodiazotropha</taxon>
    </lineage>
</organism>
<dbReference type="RefSeq" id="WP_069122375.1">
    <property type="nucleotide sequence ID" value="NZ_MARB01000006.1"/>
</dbReference>
<protein>
    <submittedName>
        <fullName evidence="8">Putative membrane protein YdgH</fullName>
    </submittedName>
</protein>
<keyword evidence="5 6" id="KW-0472">Membrane</keyword>
<dbReference type="GO" id="GO:0005886">
    <property type="term" value="C:plasma membrane"/>
    <property type="evidence" value="ECO:0007669"/>
    <property type="project" value="UniProtKB-SubCell"/>
</dbReference>
<dbReference type="OrthoDB" id="9803781at2"/>
<feature type="transmembrane region" description="Helical" evidence="6">
    <location>
        <begin position="771"/>
        <end position="790"/>
    </location>
</feature>
<evidence type="ECO:0000256" key="1">
    <source>
        <dbReference type="ARBA" id="ARBA00004651"/>
    </source>
</evidence>
<feature type="transmembrane region" description="Helical" evidence="6">
    <location>
        <begin position="25"/>
        <end position="44"/>
    </location>
</feature>
<sequence length="941" mass="104236">MSGSESTNGSGNRWAEGYADFVIKFRWPLMLILLVVTIVAALQIKHLDMRNDPDTLLPPSNRYVVTNLYAEYNFGMGNLMVFTLRINEGDVYKGWFVNKVQEIHNRLVSLEKARESNFIDIAAKKIKYMGADENGLVFKRLIPTEGISSDSDIAEQQLAFLKEGIETNPVIGPMLVGFEDAEGNKCEFQEKDEKDCTAKSLYIIGDYTDEVKEIYLPWVREVRAMMDEYGQDDRFELLVAGEPYFLAWMLADLVNKWWLFVISFAIVIAALWFEFRNWRGSLFPIIGVSATIVLTLGLMGFSAFKLTTMMVLTPMLLLAIGIGHSVQVTRRFMQEQAESGDCESAARVAISHTIVPATLSIVTDMVGFATLATVDISFYKAYAYFGMFGMLTLLFTTTTLIPLLMMTFPCSRTDMGGGHEQSWETKVGGVITGMLNGPGKAIPILFVIVIFAWSIYYTEIGRGISGLMAGEAGRADPEVARIQDEFDIMPGVEKGINYSRAAFKEKSITIQHIERLNTIMPGVISVSIPVRGKEPVAELCVDTYFSEDIYDIEDPLEKVAACEKAKADLGCWDPDPCGAQGIFNQADVLADIEAMEEWMRAHPFIGFTGSYAQYIRLVNMLLTAEPGEQPEIGDLYIPTSKKLRSIDPDDDRGGDDIVQLYNGLLETMTEEGDMDSFVMKNWNEGVVMGFINTMDPVEAHAVTMDIQQYIEEHKNDPGFSKVNFGLRSGPVEDLSGDSNELSVDGVDYVRPGVGGFLGATEATREVAVDNWLTGPLLTAAAVFLIAALIFRSVVVPIILMVLLFITLFAQYGLGGYMTSIQNWSGNLAFHLQVALSIAMGLGIDYGIYMMSRLKEEMVATAGNWQQSLVNTLNTTGSAVIISVIVLLGCFIPLLNTDLANTWGLGIYISQALLIDVVTALTILPMLVAWLKPRFVFGRYKN</sequence>
<feature type="transmembrane region" description="Helical" evidence="6">
    <location>
        <begin position="906"/>
        <end position="930"/>
    </location>
</feature>
<dbReference type="InterPro" id="IPR000731">
    <property type="entry name" value="SSD"/>
</dbReference>
<feature type="domain" description="SSD" evidence="7">
    <location>
        <begin position="285"/>
        <end position="407"/>
    </location>
</feature>
<evidence type="ECO:0000313" key="9">
    <source>
        <dbReference type="Proteomes" id="UP000094769"/>
    </source>
</evidence>
<name>A0A7Z1AGM7_9GAMM</name>
<dbReference type="Pfam" id="PF03176">
    <property type="entry name" value="MMPL"/>
    <property type="match status" value="2"/>
</dbReference>
<evidence type="ECO:0000259" key="7">
    <source>
        <dbReference type="PROSITE" id="PS50156"/>
    </source>
</evidence>
<feature type="transmembrane region" description="Helical" evidence="6">
    <location>
        <begin position="797"/>
        <end position="817"/>
    </location>
</feature>
<feature type="transmembrane region" description="Helical" evidence="6">
    <location>
        <begin position="829"/>
        <end position="850"/>
    </location>
</feature>
<dbReference type="InterPro" id="IPR004869">
    <property type="entry name" value="MMPL_dom"/>
</dbReference>
<comment type="subcellular location">
    <subcellularLocation>
        <location evidence="1">Cell membrane</location>
        <topology evidence="1">Multi-pass membrane protein</topology>
    </subcellularLocation>
</comment>
<dbReference type="Gene3D" id="1.20.1640.10">
    <property type="entry name" value="Multidrug efflux transporter AcrB transmembrane domain"/>
    <property type="match status" value="2"/>
</dbReference>
<dbReference type="EMBL" id="MARB01000006">
    <property type="protein sequence ID" value="ODJ88284.1"/>
    <property type="molecule type" value="Genomic_DNA"/>
</dbReference>
<keyword evidence="9" id="KW-1185">Reference proteome</keyword>
<dbReference type="AlphaFoldDB" id="A0A7Z1AGM7"/>
<dbReference type="Proteomes" id="UP000094769">
    <property type="component" value="Unassembled WGS sequence"/>
</dbReference>
<evidence type="ECO:0000256" key="6">
    <source>
        <dbReference type="SAM" id="Phobius"/>
    </source>
</evidence>
<dbReference type="PROSITE" id="PS50156">
    <property type="entry name" value="SSD"/>
    <property type="match status" value="1"/>
</dbReference>
<dbReference type="SUPFAM" id="SSF82866">
    <property type="entry name" value="Multidrug efflux transporter AcrB transmembrane domain"/>
    <property type="match status" value="2"/>
</dbReference>
<keyword evidence="4 6" id="KW-1133">Transmembrane helix</keyword>
<proteinExistence type="predicted"/>
<comment type="caution">
    <text evidence="8">The sequence shown here is derived from an EMBL/GenBank/DDBJ whole genome shotgun (WGS) entry which is preliminary data.</text>
</comment>
<keyword evidence="2" id="KW-1003">Cell membrane</keyword>
<feature type="transmembrane region" description="Helical" evidence="6">
    <location>
        <begin position="381"/>
        <end position="405"/>
    </location>
</feature>
<keyword evidence="3 6" id="KW-0812">Transmembrane</keyword>
<accession>A0A7Z1AGM7</accession>
<gene>
    <name evidence="8" type="primary">ydgH_1</name>
    <name evidence="8" type="ORF">CODIS_12850</name>
</gene>
<evidence type="ECO:0000256" key="5">
    <source>
        <dbReference type="ARBA" id="ARBA00023136"/>
    </source>
</evidence>
<dbReference type="InterPro" id="IPR050545">
    <property type="entry name" value="Mycobact_MmpL"/>
</dbReference>
<evidence type="ECO:0000313" key="8">
    <source>
        <dbReference type="EMBL" id="ODJ88284.1"/>
    </source>
</evidence>
<evidence type="ECO:0000256" key="3">
    <source>
        <dbReference type="ARBA" id="ARBA00022692"/>
    </source>
</evidence>
<evidence type="ECO:0000256" key="4">
    <source>
        <dbReference type="ARBA" id="ARBA00022989"/>
    </source>
</evidence>
<dbReference type="PANTHER" id="PTHR33406:SF13">
    <property type="entry name" value="MEMBRANE PROTEIN YDFJ"/>
    <property type="match status" value="1"/>
</dbReference>
<evidence type="ECO:0000256" key="2">
    <source>
        <dbReference type="ARBA" id="ARBA00022475"/>
    </source>
</evidence>